<dbReference type="Proteomes" id="UP000289738">
    <property type="component" value="Chromosome A07"/>
</dbReference>
<dbReference type="AlphaFoldDB" id="A0A445CEL2"/>
<keyword evidence="1" id="KW-0479">Metal-binding</keyword>
<accession>A0A445CEL2</accession>
<evidence type="ECO:0000256" key="1">
    <source>
        <dbReference type="ARBA" id="ARBA00022723"/>
    </source>
</evidence>
<proteinExistence type="predicted"/>
<feature type="domain" description="GRF-type" evidence="6">
    <location>
        <begin position="33"/>
        <end position="74"/>
    </location>
</feature>
<evidence type="ECO:0000256" key="5">
    <source>
        <dbReference type="SAM" id="MobiDB-lite"/>
    </source>
</evidence>
<evidence type="ECO:0000256" key="2">
    <source>
        <dbReference type="ARBA" id="ARBA00022771"/>
    </source>
</evidence>
<feature type="region of interest" description="Disordered" evidence="5">
    <location>
        <begin position="1"/>
        <end position="24"/>
    </location>
</feature>
<evidence type="ECO:0000313" key="8">
    <source>
        <dbReference type="Proteomes" id="UP000289738"/>
    </source>
</evidence>
<keyword evidence="2 4" id="KW-0863">Zinc-finger</keyword>
<comment type="caution">
    <text evidence="7">The sequence shown here is derived from an EMBL/GenBank/DDBJ whole genome shotgun (WGS) entry which is preliminary data.</text>
</comment>
<keyword evidence="8" id="KW-1185">Reference proteome</keyword>
<organism evidence="7 8">
    <name type="scientific">Arachis hypogaea</name>
    <name type="common">Peanut</name>
    <dbReference type="NCBI Taxonomy" id="3818"/>
    <lineage>
        <taxon>Eukaryota</taxon>
        <taxon>Viridiplantae</taxon>
        <taxon>Streptophyta</taxon>
        <taxon>Embryophyta</taxon>
        <taxon>Tracheophyta</taxon>
        <taxon>Spermatophyta</taxon>
        <taxon>Magnoliopsida</taxon>
        <taxon>eudicotyledons</taxon>
        <taxon>Gunneridae</taxon>
        <taxon>Pentapetalae</taxon>
        <taxon>rosids</taxon>
        <taxon>fabids</taxon>
        <taxon>Fabales</taxon>
        <taxon>Fabaceae</taxon>
        <taxon>Papilionoideae</taxon>
        <taxon>50 kb inversion clade</taxon>
        <taxon>dalbergioids sensu lato</taxon>
        <taxon>Dalbergieae</taxon>
        <taxon>Pterocarpus clade</taxon>
        <taxon>Arachis</taxon>
    </lineage>
</organism>
<gene>
    <name evidence="7" type="ORF">Ahy_A07g035821</name>
</gene>
<evidence type="ECO:0000256" key="3">
    <source>
        <dbReference type="ARBA" id="ARBA00022833"/>
    </source>
</evidence>
<evidence type="ECO:0000259" key="6">
    <source>
        <dbReference type="PROSITE" id="PS51999"/>
    </source>
</evidence>
<dbReference type="InterPro" id="IPR010666">
    <property type="entry name" value="Znf_GRF"/>
</dbReference>
<keyword evidence="3" id="KW-0862">Zinc</keyword>
<reference evidence="7 8" key="1">
    <citation type="submission" date="2019-01" db="EMBL/GenBank/DDBJ databases">
        <title>Sequencing of cultivated peanut Arachis hypogaea provides insights into genome evolution and oil improvement.</title>
        <authorList>
            <person name="Chen X."/>
        </authorList>
    </citation>
    <scope>NUCLEOTIDE SEQUENCE [LARGE SCALE GENOMIC DNA]</scope>
    <source>
        <strain evidence="8">cv. Fuhuasheng</strain>
        <tissue evidence="7">Leaves</tissue>
    </source>
</reference>
<evidence type="ECO:0000313" key="7">
    <source>
        <dbReference type="EMBL" id="RYR49349.1"/>
    </source>
</evidence>
<sequence>MSFRRFNSAANDGSRSSSSSSKKMKAKKLDGRCFCGREVTLMESGTMTNPNRWFIKCSLWATRDCKYFVWVDEIEEGWEGIVRCLAKRHSETSYARYDDGFTVTEPRENQQAPSILARKIDKFRGEIRGEIRGIRVLLLCIS</sequence>
<evidence type="ECO:0000256" key="4">
    <source>
        <dbReference type="PROSITE-ProRule" id="PRU01343"/>
    </source>
</evidence>
<protein>
    <recommendedName>
        <fullName evidence="6">GRF-type domain-containing protein</fullName>
    </recommendedName>
</protein>
<dbReference type="GO" id="GO:0008270">
    <property type="term" value="F:zinc ion binding"/>
    <property type="evidence" value="ECO:0007669"/>
    <property type="project" value="UniProtKB-KW"/>
</dbReference>
<dbReference type="PROSITE" id="PS51999">
    <property type="entry name" value="ZF_GRF"/>
    <property type="match status" value="1"/>
</dbReference>
<dbReference type="EMBL" id="SDMP01000007">
    <property type="protein sequence ID" value="RYR49349.1"/>
    <property type="molecule type" value="Genomic_DNA"/>
</dbReference>
<name>A0A445CEL2_ARAHY</name>